<feature type="binding site" evidence="8">
    <location>
        <position position="240"/>
    </location>
    <ligand>
        <name>Mg(2+)</name>
        <dbReference type="ChEBI" id="CHEBI:18420"/>
        <label>1</label>
    </ligand>
</feature>
<keyword evidence="12" id="KW-0456">Lyase</keyword>
<dbReference type="InterPro" id="IPR036691">
    <property type="entry name" value="Endo/exonu/phosph_ase_sf"/>
</dbReference>
<reference evidence="14" key="1">
    <citation type="journal article" date="2020" name="PLoS Negl. Trop. Dis.">
        <title>High-quality nuclear genome for Sarcoptes scabiei-A critical resource for a neglected parasite.</title>
        <authorList>
            <person name="Korhonen P.K."/>
            <person name="Gasser R.B."/>
            <person name="Ma G."/>
            <person name="Wang T."/>
            <person name="Stroehlein A.J."/>
            <person name="Young N.D."/>
            <person name="Ang C.S."/>
            <person name="Fernando D.D."/>
            <person name="Lu H.C."/>
            <person name="Taylor S."/>
            <person name="Reynolds S.L."/>
            <person name="Mofiz E."/>
            <person name="Najaraj S.H."/>
            <person name="Gowda H."/>
            <person name="Madugundu A."/>
            <person name="Renuse S."/>
            <person name="Holt D."/>
            <person name="Pandey A."/>
            <person name="Papenfuss A.T."/>
            <person name="Fischer K."/>
        </authorList>
    </citation>
    <scope>NUCLEOTIDE SEQUENCE [LARGE SCALE GENOMIC DNA]</scope>
</reference>
<dbReference type="SUPFAM" id="SSF56219">
    <property type="entry name" value="DNase I-like"/>
    <property type="match status" value="1"/>
</dbReference>
<dbReference type="CDD" id="cd09087">
    <property type="entry name" value="Ape1-like_AP-endo"/>
    <property type="match status" value="1"/>
</dbReference>
<comment type="similarity">
    <text evidence="2 10">Belongs to the DNA repair enzymes AP/ExoA family.</text>
</comment>
<feature type="site" description="Transition state stabilizer" evidence="9">
    <location>
        <position position="240"/>
    </location>
</feature>
<dbReference type="GO" id="GO:0016829">
    <property type="term" value="F:lyase activity"/>
    <property type="evidence" value="ECO:0007669"/>
    <property type="project" value="UniProtKB-KW"/>
</dbReference>
<keyword evidence="8" id="KW-0464">Manganese</keyword>
<evidence type="ECO:0000256" key="8">
    <source>
        <dbReference type="PIRSR" id="PIRSR604808-2"/>
    </source>
</evidence>
<comment type="catalytic activity">
    <reaction evidence="1">
        <text>Exonucleolytic cleavage in the 3'- to 5'-direction to yield nucleoside 5'-phosphates.</text>
        <dbReference type="EC" id="3.1.11.2"/>
    </reaction>
</comment>
<feature type="active site" evidence="7">
    <location>
        <position position="199"/>
    </location>
</feature>
<dbReference type="InterPro" id="IPR005135">
    <property type="entry name" value="Endo/exonuclease/phosphatase"/>
</dbReference>
<feature type="site" description="Important for catalytic activity" evidence="9">
    <location>
        <position position="310"/>
    </location>
</feature>
<dbReference type="EMBL" id="WVUK01000066">
    <property type="protein sequence ID" value="KAF7488225.1"/>
    <property type="molecule type" value="Genomic_DNA"/>
</dbReference>
<keyword evidence="6 8" id="KW-0460">Magnesium</keyword>
<keyword evidence="10" id="KW-0227">DNA damage</keyword>
<dbReference type="PROSITE" id="PS51435">
    <property type="entry name" value="AP_NUCLEASE_F1_4"/>
    <property type="match status" value="1"/>
</dbReference>
<evidence type="ECO:0000256" key="2">
    <source>
        <dbReference type="ARBA" id="ARBA00007092"/>
    </source>
</evidence>
<evidence type="ECO:0000256" key="3">
    <source>
        <dbReference type="ARBA" id="ARBA00012115"/>
    </source>
</evidence>
<evidence type="ECO:0000256" key="9">
    <source>
        <dbReference type="PIRSR" id="PIRSR604808-3"/>
    </source>
</evidence>
<evidence type="ECO:0000256" key="6">
    <source>
        <dbReference type="ARBA" id="ARBA00022842"/>
    </source>
</evidence>
<evidence type="ECO:0000259" key="11">
    <source>
        <dbReference type="Pfam" id="PF03372"/>
    </source>
</evidence>
<dbReference type="GO" id="GO:0008081">
    <property type="term" value="F:phosphoric diester hydrolase activity"/>
    <property type="evidence" value="ECO:0007669"/>
    <property type="project" value="TreeGrafter"/>
</dbReference>
<dbReference type="EC" id="3.1.11.2" evidence="3"/>
<feature type="binding site" evidence="8">
    <location>
        <position position="336"/>
    </location>
    <ligand>
        <name>Mg(2+)</name>
        <dbReference type="ChEBI" id="CHEBI:18420"/>
        <label>1</label>
    </ligand>
</feature>
<dbReference type="NCBIfam" id="TIGR00195">
    <property type="entry name" value="exoDNase_III"/>
    <property type="match status" value="1"/>
</dbReference>
<dbReference type="GO" id="GO:0003906">
    <property type="term" value="F:DNA-(apurinic or apyrimidinic site) endonuclease activity"/>
    <property type="evidence" value="ECO:0007669"/>
    <property type="project" value="TreeGrafter"/>
</dbReference>
<name>A0A834R1X9_SARSC</name>
<keyword evidence="10" id="KW-0234">DNA repair</keyword>
<evidence type="ECO:0000256" key="7">
    <source>
        <dbReference type="PIRSR" id="PIRSR604808-1"/>
    </source>
</evidence>
<feature type="binding site" evidence="8">
    <location>
        <position position="125"/>
    </location>
    <ligand>
        <name>Mg(2+)</name>
        <dbReference type="ChEBI" id="CHEBI:18420"/>
        <label>1</label>
    </ligand>
</feature>
<dbReference type="AlphaFoldDB" id="A0A834R1X9"/>
<dbReference type="Gene3D" id="3.60.10.10">
    <property type="entry name" value="Endonuclease/exonuclease/phosphatase"/>
    <property type="match status" value="1"/>
</dbReference>
<dbReference type="Proteomes" id="UP000070412">
    <property type="component" value="Unassembled WGS sequence"/>
</dbReference>
<feature type="binding site" evidence="8">
    <location>
        <position position="238"/>
    </location>
    <ligand>
        <name>Mg(2+)</name>
        <dbReference type="ChEBI" id="CHEBI:18420"/>
        <label>1</label>
    </ligand>
</feature>
<evidence type="ECO:0000256" key="10">
    <source>
        <dbReference type="RuleBase" id="RU362131"/>
    </source>
</evidence>
<gene>
    <name evidence="12" type="ORF">SSS_4395</name>
</gene>
<feature type="binding site" evidence="8">
    <location>
        <position position="97"/>
    </location>
    <ligand>
        <name>Mg(2+)</name>
        <dbReference type="ChEBI" id="CHEBI:18420"/>
        <label>1</label>
    </ligand>
</feature>
<evidence type="ECO:0000313" key="14">
    <source>
        <dbReference type="Proteomes" id="UP000070412"/>
    </source>
</evidence>
<feature type="active site" description="Proton acceptor" evidence="7">
    <location>
        <position position="336"/>
    </location>
</feature>
<dbReference type="PANTHER" id="PTHR22748:SF6">
    <property type="entry name" value="DNA-(APURINIC OR APYRIMIDINIC SITE) ENDONUCLEASE"/>
    <property type="match status" value="1"/>
</dbReference>
<dbReference type="InterPro" id="IPR004808">
    <property type="entry name" value="AP_endonuc_1"/>
</dbReference>
<comment type="cofactor">
    <cofactor evidence="8 10">
        <name>Mg(2+)</name>
        <dbReference type="ChEBI" id="CHEBI:18420"/>
    </cofactor>
    <cofactor evidence="8 10">
        <name>Mn(2+)</name>
        <dbReference type="ChEBI" id="CHEBI:29035"/>
    </cofactor>
    <text evidence="8 10">Probably binds two magnesium or manganese ions per subunit.</text>
</comment>
<accession>A0A834R1X9</accession>
<reference evidence="13" key="3">
    <citation type="submission" date="2022-06" db="UniProtKB">
        <authorList>
            <consortium name="EnsemblMetazoa"/>
        </authorList>
    </citation>
    <scope>IDENTIFICATION</scope>
</reference>
<dbReference type="NCBIfam" id="TIGR00633">
    <property type="entry name" value="xth"/>
    <property type="match status" value="1"/>
</dbReference>
<organism evidence="12">
    <name type="scientific">Sarcoptes scabiei</name>
    <name type="common">Itch mite</name>
    <name type="synonym">Acarus scabiei</name>
    <dbReference type="NCBI Taxonomy" id="52283"/>
    <lineage>
        <taxon>Eukaryota</taxon>
        <taxon>Metazoa</taxon>
        <taxon>Ecdysozoa</taxon>
        <taxon>Arthropoda</taxon>
        <taxon>Chelicerata</taxon>
        <taxon>Arachnida</taxon>
        <taxon>Acari</taxon>
        <taxon>Acariformes</taxon>
        <taxon>Sarcoptiformes</taxon>
        <taxon>Astigmata</taxon>
        <taxon>Psoroptidia</taxon>
        <taxon>Sarcoptoidea</taxon>
        <taxon>Sarcoptidae</taxon>
        <taxon>Sarcoptinae</taxon>
        <taxon>Sarcoptes</taxon>
    </lineage>
</organism>
<feature type="domain" description="Endonuclease/exonuclease/phosphatase" evidence="11">
    <location>
        <begin position="94"/>
        <end position="336"/>
    </location>
</feature>
<protein>
    <recommendedName>
        <fullName evidence="3">exodeoxyribonuclease III</fullName>
        <ecNumber evidence="3">3.1.11.2</ecNumber>
    </recommendedName>
</protein>
<evidence type="ECO:0000256" key="4">
    <source>
        <dbReference type="ARBA" id="ARBA00022723"/>
    </source>
</evidence>
<dbReference type="GO" id="GO:0006284">
    <property type="term" value="P:base-excision repair"/>
    <property type="evidence" value="ECO:0007669"/>
    <property type="project" value="TreeGrafter"/>
</dbReference>
<dbReference type="Pfam" id="PF03372">
    <property type="entry name" value="Exo_endo_phos"/>
    <property type="match status" value="1"/>
</dbReference>
<evidence type="ECO:0000313" key="13">
    <source>
        <dbReference type="EnsemblMetazoa" id="KAF7488225.1"/>
    </source>
</evidence>
<evidence type="ECO:0000313" key="12">
    <source>
        <dbReference type="EMBL" id="KAF7488225.1"/>
    </source>
</evidence>
<feature type="active site" description="Proton donor/acceptor" evidence="7">
    <location>
        <position position="238"/>
    </location>
</feature>
<dbReference type="EnsemblMetazoa" id="SSS_4395s_mrna">
    <property type="protein sequence ID" value="KAF7488225.1"/>
    <property type="gene ID" value="SSS_4395"/>
</dbReference>
<evidence type="ECO:0000256" key="5">
    <source>
        <dbReference type="ARBA" id="ARBA00022801"/>
    </source>
</evidence>
<sequence length="345" mass="40062">MMMKSWYESRYHLEVLSKGFRSSEHGLMPLGFLQSRSIRIYYSLKMPPKRKIVSIQKSSPNTTSLLTNKKSKVSAIETQPNVLINDNDVNLRIISWNVNGIRAAIKNGIMEYLESMNCDILCLQETKCNDKNFPKEIKDWKKFQYQYFKASDQDGYAGVALFSASEPNKVTYGIGSPKFDCEGRIITAFFDKFILINAYFPNAGQNLKRLDYKLEFNQEFLKFLLRLNSGRPIILCGDLNVAHKEIDLENPKTNTKTAGFTIQERQEFTKLLDSGFIDSFRLLYPDRLKSYTYWGYRFNCRAKDIGWRLDYFVISERLKNNLIDNKIDKEVMGSDHCPIILLLSI</sequence>
<feature type="binding site" evidence="8">
    <location>
        <position position="335"/>
    </location>
    <ligand>
        <name>Mg(2+)</name>
        <dbReference type="ChEBI" id="CHEBI:18420"/>
        <label>1</label>
    </ligand>
</feature>
<evidence type="ECO:0000256" key="1">
    <source>
        <dbReference type="ARBA" id="ARBA00000493"/>
    </source>
</evidence>
<reference evidence="12" key="2">
    <citation type="submission" date="2020-01" db="EMBL/GenBank/DDBJ databases">
        <authorList>
            <person name="Korhonen P.K.K."/>
            <person name="Guangxu M.G."/>
            <person name="Wang T.W."/>
            <person name="Stroehlein A.J.S."/>
            <person name="Young N.D."/>
            <person name="Ang C.-S.A."/>
            <person name="Fernando D.W.F."/>
            <person name="Lu H.L."/>
            <person name="Taylor S.T."/>
            <person name="Ehtesham M.E.M."/>
            <person name="Najaraj S.H.N."/>
            <person name="Harsha G.H.G."/>
            <person name="Madugundu A.M."/>
            <person name="Renuse S.R."/>
            <person name="Holt D.H."/>
            <person name="Pandey A.P."/>
            <person name="Papenfuss A.P."/>
            <person name="Gasser R.B.G."/>
            <person name="Fischer K.F."/>
        </authorList>
    </citation>
    <scope>NUCLEOTIDE SEQUENCE</scope>
    <source>
        <strain evidence="12">SSS_KF_BRIS2020</strain>
    </source>
</reference>
<dbReference type="GO" id="GO:0046872">
    <property type="term" value="F:metal ion binding"/>
    <property type="evidence" value="ECO:0007669"/>
    <property type="project" value="UniProtKB-KW"/>
</dbReference>
<feature type="site" description="Interaction with DNA substrate" evidence="9">
    <location>
        <position position="336"/>
    </location>
</feature>
<keyword evidence="4 8" id="KW-0479">Metal-binding</keyword>
<proteinExistence type="inferred from homology"/>
<keyword evidence="5" id="KW-0378">Hydrolase</keyword>
<dbReference type="GO" id="GO:0008311">
    <property type="term" value="F:double-stranded DNA 3'-5' DNA exonuclease activity"/>
    <property type="evidence" value="ECO:0007669"/>
    <property type="project" value="UniProtKB-EC"/>
</dbReference>
<dbReference type="PANTHER" id="PTHR22748">
    <property type="entry name" value="AP ENDONUCLEASE"/>
    <property type="match status" value="1"/>
</dbReference>
<dbReference type="OrthoDB" id="498125at2759"/>
<keyword evidence="14" id="KW-1185">Reference proteome</keyword>